<keyword evidence="2" id="KW-1133">Transmembrane helix</keyword>
<feature type="compositionally biased region" description="Low complexity" evidence="1">
    <location>
        <begin position="15"/>
        <end position="24"/>
    </location>
</feature>
<organism evidence="3 4">
    <name type="scientific">Orbilia brochopaga</name>
    <dbReference type="NCBI Taxonomy" id="3140254"/>
    <lineage>
        <taxon>Eukaryota</taxon>
        <taxon>Fungi</taxon>
        <taxon>Dikarya</taxon>
        <taxon>Ascomycota</taxon>
        <taxon>Pezizomycotina</taxon>
        <taxon>Orbiliomycetes</taxon>
        <taxon>Orbiliales</taxon>
        <taxon>Orbiliaceae</taxon>
        <taxon>Orbilia</taxon>
    </lineage>
</organism>
<feature type="compositionally biased region" description="Low complexity" evidence="1">
    <location>
        <begin position="31"/>
        <end position="59"/>
    </location>
</feature>
<dbReference type="EMBL" id="JAVHNQ010000006">
    <property type="protein sequence ID" value="KAK6343924.1"/>
    <property type="molecule type" value="Genomic_DNA"/>
</dbReference>
<keyword evidence="2" id="KW-0812">Transmembrane</keyword>
<accession>A0AAV9ULD3</accession>
<keyword evidence="2" id="KW-0472">Membrane</keyword>
<sequence length="244" mass="25630">MAASTRSKKKPSPSPSNSNNPPSSQATVDVPASYPSQLQQSPSSPSASASSTAVPAPDTASRRPPTDPAYRSRYAAGGSQPRSQRSNSRKKPGRRESVFIEDLDAAITSPVTVAAGINSVTPPAAATSPPNSIHHSHHILSINSLGTKESYIMQLPVQPSRFTILLFFLVACSTISLSTSAEHDLDGLLKRVPGAEGVVERREASTAPSFRIGPAIQNPQKDIPKLRTGLLVLGIGCLFAGLMT</sequence>
<reference evidence="3 4" key="1">
    <citation type="submission" date="2019-10" db="EMBL/GenBank/DDBJ databases">
        <authorList>
            <person name="Palmer J.M."/>
        </authorList>
    </citation>
    <scope>NUCLEOTIDE SEQUENCE [LARGE SCALE GENOMIC DNA]</scope>
    <source>
        <strain evidence="3 4">TWF696</strain>
    </source>
</reference>
<evidence type="ECO:0000256" key="1">
    <source>
        <dbReference type="SAM" id="MobiDB-lite"/>
    </source>
</evidence>
<evidence type="ECO:0000313" key="3">
    <source>
        <dbReference type="EMBL" id="KAK6343924.1"/>
    </source>
</evidence>
<evidence type="ECO:0000313" key="4">
    <source>
        <dbReference type="Proteomes" id="UP001375240"/>
    </source>
</evidence>
<dbReference type="AlphaFoldDB" id="A0AAV9ULD3"/>
<name>A0AAV9ULD3_9PEZI</name>
<comment type="caution">
    <text evidence="3">The sequence shown here is derived from an EMBL/GenBank/DDBJ whole genome shotgun (WGS) entry which is preliminary data.</text>
</comment>
<proteinExistence type="predicted"/>
<gene>
    <name evidence="3" type="ORF">TWF696_007577</name>
</gene>
<feature type="region of interest" description="Disordered" evidence="1">
    <location>
        <begin position="1"/>
        <end position="96"/>
    </location>
</feature>
<keyword evidence="4" id="KW-1185">Reference proteome</keyword>
<dbReference type="Proteomes" id="UP001375240">
    <property type="component" value="Unassembled WGS sequence"/>
</dbReference>
<feature type="transmembrane region" description="Helical" evidence="2">
    <location>
        <begin position="226"/>
        <end position="243"/>
    </location>
</feature>
<evidence type="ECO:0008006" key="5">
    <source>
        <dbReference type="Google" id="ProtNLM"/>
    </source>
</evidence>
<protein>
    <recommendedName>
        <fullName evidence="5">Transmembrane protein</fullName>
    </recommendedName>
</protein>
<feature type="compositionally biased region" description="Basic residues" evidence="1">
    <location>
        <begin position="1"/>
        <end position="11"/>
    </location>
</feature>
<evidence type="ECO:0000256" key="2">
    <source>
        <dbReference type="SAM" id="Phobius"/>
    </source>
</evidence>